<feature type="transmembrane region" description="Helical" evidence="1">
    <location>
        <begin position="34"/>
        <end position="54"/>
    </location>
</feature>
<protein>
    <submittedName>
        <fullName evidence="2">Uncharacterized protein</fullName>
    </submittedName>
</protein>
<keyword evidence="1" id="KW-1133">Transmembrane helix</keyword>
<keyword evidence="1" id="KW-0812">Transmembrane</keyword>
<evidence type="ECO:0000313" key="3">
    <source>
        <dbReference type="Proteomes" id="UP000247459"/>
    </source>
</evidence>
<keyword evidence="1" id="KW-0472">Membrane</keyword>
<dbReference type="EMBL" id="PRLG01000039">
    <property type="protein sequence ID" value="PYY25231.1"/>
    <property type="molecule type" value="Genomic_DNA"/>
</dbReference>
<comment type="caution">
    <text evidence="2">The sequence shown here is derived from an EMBL/GenBank/DDBJ whole genome shotgun (WGS) entry which is preliminary data.</text>
</comment>
<dbReference type="AlphaFoldDB" id="A0A2W0CNK1"/>
<accession>A0A2W0CNK1</accession>
<organism evidence="2 3">
    <name type="scientific">Paenibacillus illinoisensis</name>
    <dbReference type="NCBI Taxonomy" id="59845"/>
    <lineage>
        <taxon>Bacteria</taxon>
        <taxon>Bacillati</taxon>
        <taxon>Bacillota</taxon>
        <taxon>Bacilli</taxon>
        <taxon>Bacillales</taxon>
        <taxon>Paenibacillaceae</taxon>
        <taxon>Paenibacillus</taxon>
    </lineage>
</organism>
<reference evidence="2 3" key="1">
    <citation type="submission" date="2018-01" db="EMBL/GenBank/DDBJ databases">
        <title>Genome sequence of the PGP bacterium Paenibacillus illinoisensis E3.</title>
        <authorList>
            <person name="Rolli E."/>
            <person name="Marasco R."/>
            <person name="Bessem C."/>
            <person name="Michoud G."/>
            <person name="Gaiarsa S."/>
            <person name="Borin S."/>
            <person name="Daffonchio D."/>
        </authorList>
    </citation>
    <scope>NUCLEOTIDE SEQUENCE [LARGE SCALE GENOMIC DNA]</scope>
    <source>
        <strain evidence="2 3">E3</strain>
    </source>
</reference>
<sequence length="143" mass="16346">MFKEVPGRVHGKLEIDKETRLLVFLTFQIRVKNAVLLSFIACVNIVLIWLIRYIESGSFPIMQEIPFIRMSKVNDQEESVYMEATEKRCPDCGGNSFVQASDFINLRPVDKKLAMGSEKIYTVCLDCGEVVSIKVKNPEKLKQ</sequence>
<proteinExistence type="predicted"/>
<gene>
    <name evidence="2" type="ORF">PIL02S_06825</name>
</gene>
<dbReference type="Proteomes" id="UP000247459">
    <property type="component" value="Unassembled WGS sequence"/>
</dbReference>
<name>A0A2W0CNK1_9BACL</name>
<evidence type="ECO:0000256" key="1">
    <source>
        <dbReference type="SAM" id="Phobius"/>
    </source>
</evidence>
<evidence type="ECO:0000313" key="2">
    <source>
        <dbReference type="EMBL" id="PYY25231.1"/>
    </source>
</evidence>